<dbReference type="EMBL" id="CAAALY010032976">
    <property type="protein sequence ID" value="VEL17516.1"/>
    <property type="molecule type" value="Genomic_DNA"/>
</dbReference>
<evidence type="ECO:0000256" key="1">
    <source>
        <dbReference type="SAM" id="MobiDB-lite"/>
    </source>
</evidence>
<accession>A0A3S5BAC4</accession>
<evidence type="ECO:0000313" key="2">
    <source>
        <dbReference type="EMBL" id="VEL17516.1"/>
    </source>
</evidence>
<reference evidence="2" key="1">
    <citation type="submission" date="2018-11" db="EMBL/GenBank/DDBJ databases">
        <authorList>
            <consortium name="Pathogen Informatics"/>
        </authorList>
    </citation>
    <scope>NUCLEOTIDE SEQUENCE</scope>
</reference>
<comment type="caution">
    <text evidence="2">The sequence shown here is derived from an EMBL/GenBank/DDBJ whole genome shotgun (WGS) entry which is preliminary data.</text>
</comment>
<dbReference type="Proteomes" id="UP000784294">
    <property type="component" value="Unassembled WGS sequence"/>
</dbReference>
<proteinExistence type="predicted"/>
<feature type="compositionally biased region" description="Polar residues" evidence="1">
    <location>
        <begin position="11"/>
        <end position="20"/>
    </location>
</feature>
<dbReference type="AlphaFoldDB" id="A0A3S5BAC4"/>
<keyword evidence="3" id="KW-1185">Reference proteome</keyword>
<evidence type="ECO:0000313" key="3">
    <source>
        <dbReference type="Proteomes" id="UP000784294"/>
    </source>
</evidence>
<sequence length="131" mass="14762">MRCRQDEPDVSTVSLDSETGQRPGLRENEPDTSHSRSADRLNWPVSVEPDSTNQTQASTCQPIMSLQWLSGHQSANHEAAWLAGSRRRRDQWSKGSAVDTSSKTARSAFNQFCVAHILQVLAENLRRRSLW</sequence>
<feature type="compositionally biased region" description="Basic and acidic residues" evidence="1">
    <location>
        <begin position="24"/>
        <end position="39"/>
    </location>
</feature>
<protein>
    <submittedName>
        <fullName evidence="2">Uncharacterized protein</fullName>
    </submittedName>
</protein>
<name>A0A3S5BAC4_9PLAT</name>
<feature type="region of interest" description="Disordered" evidence="1">
    <location>
        <begin position="1"/>
        <end position="57"/>
    </location>
</feature>
<organism evidence="2 3">
    <name type="scientific">Protopolystoma xenopodis</name>
    <dbReference type="NCBI Taxonomy" id="117903"/>
    <lineage>
        <taxon>Eukaryota</taxon>
        <taxon>Metazoa</taxon>
        <taxon>Spiralia</taxon>
        <taxon>Lophotrochozoa</taxon>
        <taxon>Platyhelminthes</taxon>
        <taxon>Monogenea</taxon>
        <taxon>Polyopisthocotylea</taxon>
        <taxon>Polystomatidea</taxon>
        <taxon>Polystomatidae</taxon>
        <taxon>Protopolystoma</taxon>
    </lineage>
</organism>
<gene>
    <name evidence="2" type="ORF">PXEA_LOCUS10956</name>
</gene>